<feature type="compositionally biased region" description="Polar residues" evidence="2">
    <location>
        <begin position="385"/>
        <end position="401"/>
    </location>
</feature>
<dbReference type="GeneID" id="98176245"/>
<dbReference type="Gene3D" id="4.10.240.10">
    <property type="entry name" value="Zn(2)-C6 fungal-type DNA-binding domain"/>
    <property type="match status" value="1"/>
</dbReference>
<dbReference type="PANTHER" id="PTHR31668">
    <property type="entry name" value="GLUCOSE TRANSPORT TRANSCRIPTION REGULATOR RGT1-RELATED-RELATED"/>
    <property type="match status" value="1"/>
</dbReference>
<evidence type="ECO:0000256" key="1">
    <source>
        <dbReference type="ARBA" id="ARBA00023242"/>
    </source>
</evidence>
<dbReference type="InterPro" id="IPR036864">
    <property type="entry name" value="Zn2-C6_fun-type_DNA-bd_sf"/>
</dbReference>
<comment type="caution">
    <text evidence="4">The sequence shown here is derived from an EMBL/GenBank/DDBJ whole genome shotgun (WGS) entry which is preliminary data.</text>
</comment>
<dbReference type="InterPro" id="IPR050797">
    <property type="entry name" value="Carb_Metab_Trans_Reg"/>
</dbReference>
<protein>
    <recommendedName>
        <fullName evidence="3">Zn(2)-C6 fungal-type domain-containing protein</fullName>
    </recommendedName>
</protein>
<evidence type="ECO:0000313" key="5">
    <source>
        <dbReference type="Proteomes" id="UP001628179"/>
    </source>
</evidence>
<dbReference type="PROSITE" id="PS50048">
    <property type="entry name" value="ZN2_CY6_FUNGAL_2"/>
    <property type="match status" value="1"/>
</dbReference>
<proteinExistence type="predicted"/>
<dbReference type="PROSITE" id="PS00463">
    <property type="entry name" value="ZN2_CY6_FUNGAL_1"/>
    <property type="match status" value="1"/>
</dbReference>
<keyword evidence="1" id="KW-0539">Nucleus</keyword>
<dbReference type="SMART" id="SM00066">
    <property type="entry name" value="GAL4"/>
    <property type="match status" value="1"/>
</dbReference>
<feature type="compositionally biased region" description="Low complexity" evidence="2">
    <location>
        <begin position="241"/>
        <end position="253"/>
    </location>
</feature>
<name>A0ABQ0GBZ8_9PEZI</name>
<accession>A0ABQ0GBZ8</accession>
<feature type="region of interest" description="Disordered" evidence="2">
    <location>
        <begin position="222"/>
        <end position="253"/>
    </location>
</feature>
<feature type="compositionally biased region" description="Low complexity" evidence="2">
    <location>
        <begin position="279"/>
        <end position="297"/>
    </location>
</feature>
<feature type="compositionally biased region" description="Polar residues" evidence="2">
    <location>
        <begin position="315"/>
        <end position="330"/>
    </location>
</feature>
<evidence type="ECO:0000313" key="4">
    <source>
        <dbReference type="EMBL" id="GAB1315292.1"/>
    </source>
</evidence>
<dbReference type="Pfam" id="PF00172">
    <property type="entry name" value="Zn_clus"/>
    <property type="match status" value="1"/>
</dbReference>
<dbReference type="EMBL" id="BAAFSV010000002">
    <property type="protein sequence ID" value="GAB1315292.1"/>
    <property type="molecule type" value="Genomic_DNA"/>
</dbReference>
<dbReference type="RefSeq" id="XP_070917023.1">
    <property type="nucleotide sequence ID" value="XM_071060922.1"/>
</dbReference>
<gene>
    <name evidence="4" type="ORF">MFIFM68171_05502</name>
</gene>
<dbReference type="Proteomes" id="UP001628179">
    <property type="component" value="Unassembled WGS sequence"/>
</dbReference>
<evidence type="ECO:0000256" key="2">
    <source>
        <dbReference type="SAM" id="MobiDB-lite"/>
    </source>
</evidence>
<organism evidence="4 5">
    <name type="scientific">Madurella fahalii</name>
    <dbReference type="NCBI Taxonomy" id="1157608"/>
    <lineage>
        <taxon>Eukaryota</taxon>
        <taxon>Fungi</taxon>
        <taxon>Dikarya</taxon>
        <taxon>Ascomycota</taxon>
        <taxon>Pezizomycotina</taxon>
        <taxon>Sordariomycetes</taxon>
        <taxon>Sordariomycetidae</taxon>
        <taxon>Sordariales</taxon>
        <taxon>Sordariales incertae sedis</taxon>
        <taxon>Madurella</taxon>
    </lineage>
</organism>
<dbReference type="SUPFAM" id="SSF57701">
    <property type="entry name" value="Zn2/Cys6 DNA-binding domain"/>
    <property type="match status" value="1"/>
</dbReference>
<sequence length="415" mass="43362">MTEHQLDSDSTPQRKRIAVACGRCRKRKIRCSGDTGQGQPCSNCKNAGVEPCQFLRVLSREAPMRNEPGDFNYNVGDARLYATRTPAGTGLQYAHDLPTLGSNDVLASYRGESTYSYTPATKAYYPGMPAYGAPYGDEFEFPIAVPQPVLGHEPVGMLPGQWSSGARAKPPSFGGMYMDTDGSYSAYSSPSLVHRAPHTAGSDTTNFSFSGVAASLPLPSAPASDRLLPNPTARSSTLPYPASVKAPTTPPASAANTLADVATAATYASGFDTPGLPYTSQSTSSSLASQHSSSSRGNSGGYTVGEAIFGEQERSLQSQGPAFDMTTYTTEPRRGSGGSSGASALANNQPYAPGGIAHHTPQQGAAAAYLGDPPAGSHVHRHSYAHSSHTGASRNGTTTLDAHSEHRNVAVASRH</sequence>
<keyword evidence="5" id="KW-1185">Reference proteome</keyword>
<feature type="region of interest" description="Disordered" evidence="2">
    <location>
        <begin position="278"/>
        <end position="415"/>
    </location>
</feature>
<reference evidence="4 5" key="1">
    <citation type="submission" date="2024-09" db="EMBL/GenBank/DDBJ databases">
        <title>Itraconazole resistance in Madurella fahalii resulting from another homologue of gene encoding cytochrome P450 14-alpha sterol demethylase (CYP51).</title>
        <authorList>
            <person name="Yoshioka I."/>
            <person name="Fahal A.H."/>
            <person name="Kaneko S."/>
            <person name="Yaguchi T."/>
        </authorList>
    </citation>
    <scope>NUCLEOTIDE SEQUENCE [LARGE SCALE GENOMIC DNA]</scope>
    <source>
        <strain evidence="4 5">IFM 68171</strain>
    </source>
</reference>
<feature type="domain" description="Zn(2)-C6 fungal-type" evidence="3">
    <location>
        <begin position="20"/>
        <end position="54"/>
    </location>
</feature>
<dbReference type="InterPro" id="IPR001138">
    <property type="entry name" value="Zn2Cys6_DnaBD"/>
</dbReference>
<dbReference type="CDD" id="cd00067">
    <property type="entry name" value="GAL4"/>
    <property type="match status" value="1"/>
</dbReference>
<evidence type="ECO:0000259" key="3">
    <source>
        <dbReference type="PROSITE" id="PS50048"/>
    </source>
</evidence>